<evidence type="ECO:0000313" key="8">
    <source>
        <dbReference type="Proteomes" id="UP000199515"/>
    </source>
</evidence>
<sequence>MTTWGQVLGFAGVVLLAAMSPGPDFAMVLRHSLVSGRKGGLAAMLGVAAGVLVWSVVAVFGLAGLLAASAEAYLVVKLIGAAYLLYLGVQALRAARRGEYTELPRADGTSTRAFRQSMVGNVLNPKCAVFFVALVPQFLPAHASFANAAFFVLVPVAVTVVWFTVVANVVGAMRRMFTKRRVRRAIDTVTGGLLVALGVRLAAQ</sequence>
<keyword evidence="3 6" id="KW-0812">Transmembrane</keyword>
<proteinExistence type="predicted"/>
<evidence type="ECO:0000256" key="5">
    <source>
        <dbReference type="ARBA" id="ARBA00023136"/>
    </source>
</evidence>
<gene>
    <name evidence="7" type="ORF">SAMN05421504_1021203</name>
</gene>
<dbReference type="PIRSF" id="PIRSF006324">
    <property type="entry name" value="LeuE"/>
    <property type="match status" value="1"/>
</dbReference>
<keyword evidence="2" id="KW-1003">Cell membrane</keyword>
<dbReference type="GO" id="GO:0015171">
    <property type="term" value="F:amino acid transmembrane transporter activity"/>
    <property type="evidence" value="ECO:0007669"/>
    <property type="project" value="TreeGrafter"/>
</dbReference>
<feature type="transmembrane region" description="Helical" evidence="6">
    <location>
        <begin position="72"/>
        <end position="89"/>
    </location>
</feature>
<dbReference type="Proteomes" id="UP000199515">
    <property type="component" value="Unassembled WGS sequence"/>
</dbReference>
<comment type="subcellular location">
    <subcellularLocation>
        <location evidence="1">Cell membrane</location>
        <topology evidence="1">Multi-pass membrane protein</topology>
    </subcellularLocation>
</comment>
<evidence type="ECO:0000313" key="7">
    <source>
        <dbReference type="EMBL" id="SDX37725.1"/>
    </source>
</evidence>
<protein>
    <submittedName>
        <fullName evidence="7">Resistance to homoserine/threonine (RhtB) family protein</fullName>
    </submittedName>
</protein>
<dbReference type="GO" id="GO:0005886">
    <property type="term" value="C:plasma membrane"/>
    <property type="evidence" value="ECO:0007669"/>
    <property type="project" value="UniProtKB-SubCell"/>
</dbReference>
<keyword evidence="4 6" id="KW-1133">Transmembrane helix</keyword>
<evidence type="ECO:0000256" key="6">
    <source>
        <dbReference type="SAM" id="Phobius"/>
    </source>
</evidence>
<dbReference type="OrthoDB" id="5185770at2"/>
<accession>A0A1H3B7F7</accession>
<dbReference type="AlphaFoldDB" id="A0A1H3B7F7"/>
<evidence type="ECO:0000256" key="4">
    <source>
        <dbReference type="ARBA" id="ARBA00022989"/>
    </source>
</evidence>
<feature type="transmembrane region" description="Helical" evidence="6">
    <location>
        <begin position="6"/>
        <end position="29"/>
    </location>
</feature>
<feature type="transmembrane region" description="Helical" evidence="6">
    <location>
        <begin position="41"/>
        <end position="66"/>
    </location>
</feature>
<evidence type="ECO:0000256" key="2">
    <source>
        <dbReference type="ARBA" id="ARBA00022475"/>
    </source>
</evidence>
<dbReference type="PANTHER" id="PTHR30086">
    <property type="entry name" value="ARGININE EXPORTER PROTEIN ARGO"/>
    <property type="match status" value="1"/>
</dbReference>
<reference evidence="7 8" key="1">
    <citation type="submission" date="2016-10" db="EMBL/GenBank/DDBJ databases">
        <authorList>
            <person name="de Groot N.N."/>
        </authorList>
    </citation>
    <scope>NUCLEOTIDE SEQUENCE [LARGE SCALE GENOMIC DNA]</scope>
    <source>
        <strain evidence="7 8">CPCC 202699</strain>
    </source>
</reference>
<keyword evidence="8" id="KW-1185">Reference proteome</keyword>
<name>A0A1H3B7F7_9PSEU</name>
<feature type="transmembrane region" description="Helical" evidence="6">
    <location>
        <begin position="145"/>
        <end position="173"/>
    </location>
</feature>
<dbReference type="STRING" id="589385.SAMN05421504_1021203"/>
<organism evidence="7 8">
    <name type="scientific">Amycolatopsis xylanica</name>
    <dbReference type="NCBI Taxonomy" id="589385"/>
    <lineage>
        <taxon>Bacteria</taxon>
        <taxon>Bacillati</taxon>
        <taxon>Actinomycetota</taxon>
        <taxon>Actinomycetes</taxon>
        <taxon>Pseudonocardiales</taxon>
        <taxon>Pseudonocardiaceae</taxon>
        <taxon>Amycolatopsis</taxon>
    </lineage>
</organism>
<evidence type="ECO:0000256" key="1">
    <source>
        <dbReference type="ARBA" id="ARBA00004651"/>
    </source>
</evidence>
<dbReference type="Pfam" id="PF01810">
    <property type="entry name" value="LysE"/>
    <property type="match status" value="1"/>
</dbReference>
<dbReference type="PANTHER" id="PTHR30086:SF20">
    <property type="entry name" value="ARGININE EXPORTER PROTEIN ARGO-RELATED"/>
    <property type="match status" value="1"/>
</dbReference>
<dbReference type="EMBL" id="FNON01000002">
    <property type="protein sequence ID" value="SDX37725.1"/>
    <property type="molecule type" value="Genomic_DNA"/>
</dbReference>
<dbReference type="RefSeq" id="WP_091288992.1">
    <property type="nucleotide sequence ID" value="NZ_FNON01000002.1"/>
</dbReference>
<dbReference type="InterPro" id="IPR001123">
    <property type="entry name" value="LeuE-type"/>
</dbReference>
<evidence type="ECO:0000256" key="3">
    <source>
        <dbReference type="ARBA" id="ARBA00022692"/>
    </source>
</evidence>
<keyword evidence="5 6" id="KW-0472">Membrane</keyword>